<dbReference type="InterPro" id="IPR042104">
    <property type="entry name" value="PKS_dehydratase_sf"/>
</dbReference>
<reference evidence="12" key="1">
    <citation type="journal article" date="2023" name="Mol. Phylogenet. Evol.">
        <title>Genome-scale phylogeny and comparative genomics of the fungal order Sordariales.</title>
        <authorList>
            <person name="Hensen N."/>
            <person name="Bonometti L."/>
            <person name="Westerberg I."/>
            <person name="Brannstrom I.O."/>
            <person name="Guillou S."/>
            <person name="Cros-Aarteil S."/>
            <person name="Calhoun S."/>
            <person name="Haridas S."/>
            <person name="Kuo A."/>
            <person name="Mondo S."/>
            <person name="Pangilinan J."/>
            <person name="Riley R."/>
            <person name="LaButti K."/>
            <person name="Andreopoulos B."/>
            <person name="Lipzen A."/>
            <person name="Chen C."/>
            <person name="Yan M."/>
            <person name="Daum C."/>
            <person name="Ng V."/>
            <person name="Clum A."/>
            <person name="Steindorff A."/>
            <person name="Ohm R.A."/>
            <person name="Martin F."/>
            <person name="Silar P."/>
            <person name="Natvig D.O."/>
            <person name="Lalanne C."/>
            <person name="Gautier V."/>
            <person name="Ament-Velasquez S.L."/>
            <person name="Kruys A."/>
            <person name="Hutchinson M.I."/>
            <person name="Powell A.J."/>
            <person name="Barry K."/>
            <person name="Miller A.N."/>
            <person name="Grigoriev I.V."/>
            <person name="Debuchy R."/>
            <person name="Gladieux P."/>
            <person name="Hiltunen Thoren M."/>
            <person name="Johannesson H."/>
        </authorList>
    </citation>
    <scope>NUCLEOTIDE SEQUENCE</scope>
    <source>
        <strain evidence="12">CBS 990.96</strain>
    </source>
</reference>
<dbReference type="GO" id="GO:0008168">
    <property type="term" value="F:methyltransferase activity"/>
    <property type="evidence" value="ECO:0007669"/>
    <property type="project" value="UniProtKB-KW"/>
</dbReference>
<comment type="caution">
    <text evidence="12">The sequence shown here is derived from an EMBL/GenBank/DDBJ whole genome shotgun (WGS) entry which is preliminary data.</text>
</comment>
<evidence type="ECO:0000256" key="4">
    <source>
        <dbReference type="ARBA" id="ARBA00022603"/>
    </source>
</evidence>
<feature type="domain" description="PKS/mFAS DH" evidence="11">
    <location>
        <begin position="1271"/>
        <end position="1580"/>
    </location>
</feature>
<dbReference type="Pfam" id="PF00698">
    <property type="entry name" value="Acyl_transf_1"/>
    <property type="match status" value="1"/>
</dbReference>
<evidence type="ECO:0000256" key="3">
    <source>
        <dbReference type="ARBA" id="ARBA00022553"/>
    </source>
</evidence>
<dbReference type="InterPro" id="IPR029058">
    <property type="entry name" value="AB_hydrolase_fold"/>
</dbReference>
<dbReference type="CDD" id="cd00833">
    <property type="entry name" value="PKS"/>
    <property type="match status" value="1"/>
</dbReference>
<dbReference type="PROSITE" id="PS52019">
    <property type="entry name" value="PKS_MFAS_DH"/>
    <property type="match status" value="1"/>
</dbReference>
<dbReference type="InterPro" id="IPR016039">
    <property type="entry name" value="Thiolase-like"/>
</dbReference>
<dbReference type="Gene3D" id="3.10.129.110">
    <property type="entry name" value="Polyketide synthase dehydratase"/>
    <property type="match status" value="1"/>
</dbReference>
<name>A0AAN7BEU5_9PEZI</name>
<dbReference type="InterPro" id="IPR032088">
    <property type="entry name" value="SAT"/>
</dbReference>
<gene>
    <name evidence="12" type="ORF">QBC38DRAFT_522639</name>
</gene>
<dbReference type="GO" id="GO:0004315">
    <property type="term" value="F:3-oxoacyl-[acyl-carrier-protein] synthase activity"/>
    <property type="evidence" value="ECO:0007669"/>
    <property type="project" value="InterPro"/>
</dbReference>
<dbReference type="InterPro" id="IPR036736">
    <property type="entry name" value="ACP-like_sf"/>
</dbReference>
<dbReference type="InterPro" id="IPR014031">
    <property type="entry name" value="Ketoacyl_synth_C"/>
</dbReference>
<dbReference type="GO" id="GO:0004312">
    <property type="term" value="F:fatty acid synthase activity"/>
    <property type="evidence" value="ECO:0007669"/>
    <property type="project" value="TreeGrafter"/>
</dbReference>
<dbReference type="Gene3D" id="3.40.50.150">
    <property type="entry name" value="Vaccinia Virus protein VP39"/>
    <property type="match status" value="1"/>
</dbReference>
<dbReference type="PANTHER" id="PTHR43775:SF21">
    <property type="entry name" value="NON-REDUCING POLYKETIDE SYNTHASE AUSA-RELATED"/>
    <property type="match status" value="1"/>
</dbReference>
<dbReference type="InterPro" id="IPR016035">
    <property type="entry name" value="Acyl_Trfase/lysoPLipase"/>
</dbReference>
<evidence type="ECO:0000256" key="8">
    <source>
        <dbReference type="SAM" id="MobiDB-lite"/>
    </source>
</evidence>
<dbReference type="InterPro" id="IPR049492">
    <property type="entry name" value="BD-FAE-like_dom"/>
</dbReference>
<keyword evidence="6" id="KW-0511">Multifunctional enzyme</keyword>
<dbReference type="InterPro" id="IPR013217">
    <property type="entry name" value="Methyltransf_12"/>
</dbReference>
<dbReference type="Gene3D" id="3.40.50.1820">
    <property type="entry name" value="alpha/beta hydrolase"/>
    <property type="match status" value="1"/>
</dbReference>
<dbReference type="Gene3D" id="3.40.366.10">
    <property type="entry name" value="Malonyl-Coenzyme A Acyl Carrier Protein, domain 2"/>
    <property type="match status" value="2"/>
</dbReference>
<evidence type="ECO:0000256" key="2">
    <source>
        <dbReference type="ARBA" id="ARBA00022450"/>
    </source>
</evidence>
<evidence type="ECO:0000313" key="13">
    <source>
        <dbReference type="Proteomes" id="UP001301958"/>
    </source>
</evidence>
<dbReference type="Gene3D" id="3.30.70.3290">
    <property type="match status" value="1"/>
</dbReference>
<dbReference type="GO" id="GO:0032259">
    <property type="term" value="P:methylation"/>
    <property type="evidence" value="ECO:0007669"/>
    <property type="project" value="UniProtKB-KW"/>
</dbReference>
<dbReference type="PANTHER" id="PTHR43775">
    <property type="entry name" value="FATTY ACID SYNTHASE"/>
    <property type="match status" value="1"/>
</dbReference>
<accession>A0AAN7BEU5</accession>
<dbReference type="InterPro" id="IPR006162">
    <property type="entry name" value="Ppantetheine_attach_site"/>
</dbReference>
<dbReference type="InterPro" id="IPR020806">
    <property type="entry name" value="PKS_PP-bd"/>
</dbReference>
<keyword evidence="5" id="KW-0808">Transferase</keyword>
<dbReference type="InterPro" id="IPR029063">
    <property type="entry name" value="SAM-dependent_MTases_sf"/>
</dbReference>
<dbReference type="InterPro" id="IPR041068">
    <property type="entry name" value="HTH_51"/>
</dbReference>
<dbReference type="GO" id="GO:0008236">
    <property type="term" value="F:serine-type peptidase activity"/>
    <property type="evidence" value="ECO:0007669"/>
    <property type="project" value="InterPro"/>
</dbReference>
<evidence type="ECO:0000259" key="9">
    <source>
        <dbReference type="PROSITE" id="PS50075"/>
    </source>
</evidence>
<dbReference type="Pfam" id="PF00109">
    <property type="entry name" value="ketoacyl-synt"/>
    <property type="match status" value="1"/>
</dbReference>
<dbReference type="SMART" id="SM00827">
    <property type="entry name" value="PKS_AT"/>
    <property type="match status" value="1"/>
</dbReference>
<dbReference type="SMART" id="SM00825">
    <property type="entry name" value="PKS_KS"/>
    <property type="match status" value="1"/>
</dbReference>
<dbReference type="InterPro" id="IPR018201">
    <property type="entry name" value="Ketoacyl_synth_AS"/>
</dbReference>
<dbReference type="Pfam" id="PF16073">
    <property type="entry name" value="SAT"/>
    <property type="match status" value="1"/>
</dbReference>
<evidence type="ECO:0000256" key="6">
    <source>
        <dbReference type="ARBA" id="ARBA00023268"/>
    </source>
</evidence>
<sequence length="2525" mass="275509">MQPTYSIPSLLLFGPQTDFPPSFDSTLHHLHQEILTNPLLSPLRDAITSLPKFWPTLLDFDPTLSHIPGAESLTKLSKWVQNGGEFPSSDVKANLFALPCTVIFHVCQYTLYLSSLDNTKDPPHRSILENVKAGGGGGIQGFCVGFLSALVVATSQTEAEIGVVAATALKLAVCVGAYVDRDLEAGRYSTVAIRWRKNSAQDKAELEKVIESYPGAYISSVNDGECVTVTVREKDMETLVAEMKDKGLKTSHVGVSGRFHYEGNADVVGKLMRFVEGKEELQFPGVERLVAKVRSTSTVDGGVITRGSLTRIAVENMLLRQANWYTTVRESVLELPKGNKRVAVGGFGNHVPSSLVRSLSLDILGLNGLERKKEVPGYPSHSIAIVGMAGRFPGADSVDELWDLLAQGKVTVQRAPVDRLGLPQTGDHEHTNWWGNFLRDPDAFDHRFFKKSSREAVNWDPQQRILLEVVYQALESSGYFGAAASLAVEPDDYGCYIGAVLSDYSFNASCHPATAYSTLGTARSFVSGTVSHYFGWTGPSLTIDTACSSSLVAINTACRAIWSGECSRAIAGGTNVISSPFDYRNLQGAGFLSPTGQCKPFDADADGYCRGEAVAVVVLKKLEDAIKENDNILGVIVGSAASQNHNHSHITVPHSGSQVQLYRKVTEMGGVKPESVSYVEAHGTGTGVGDPVEVRSIIDAFGGAHRHEVLHFGSIKGNIGHTESTAGVAGLIKVLLMMREGQIVTQASHNRVNPKLPDFVGEKMEIPRSIISWNMPFRLACVNSYGAAGSNSAVMVFEKPPVPAGTSSPVISHFPLFISAGSANSLSMYSKKLLEWLKDSTTTTADLTFNLADRANHSLSHILSTTVTSLQDLKSKLEAAASGSGTTTNSAPQNPKPVILVFGGQESDCIGLSEDIYNSSNIFRHHLDSVNDLVVAQGLDSLYSSIFSQEPIQNLVALHAALFAVQYASEKAWIDSGLNSNVSAVVGHSFGQLTAFAISGALSLSDALKLVTGRAALMQTHWGDEAGSMLFMQADRQTVHEALHSLKAQNDDELYAEIACYNGPKSHVVVGSSKAINLLEGLVSVRTKKLNVTNGFHSKYTEGLLPHLTDLAKSLNWKRPTIYLETTDEFDNRPEPDYTIVAEHSRCPVFFQQAIERLSKRFPSATWIEAGRGSSVIQLVKGCIPAHSNHLFLSPQLTTSNSPASLSDTTVNLWKNGYSVQFWPFHRTKKAAYNYLNLPPYQFEKTRHWLPFIGRTGKTDVTPAPVQENTHQLLTFISSDKTTALFKISPQSPHFQSLLSSHLVTGQPFAPVSLYFELVSSATLTLTNDPNSKAYTPSLTNLHFLSPITLDPSQQITLTLTQSPSTSNSPDSPSWSFLITLNSTKQSTGQITLKPRSSSDTTLEFSRYEKLTGHKRIQSILSDPNADKMQGPHIYRAFNSVVQYGPLFRGIKEIACVGSEAAGRVVIPAIPAMSATPATPGYKTGLLDSFMQFAGFLVNYFGNEESDEVKVCTEVERIELGAGFDSDVGEWIAYGNRTEGGEKEGEVVEADVYVFDGRNGKMVFGGFGFKFSRGRKMSIENVKVEKTKKVEGSKKAKTVGVGSKRGELFKVLADVTDVAVEEIKAEMTLEDLGVDSLMATEVLNDIRSVLGVSIDMTTFLFFPDLKALAACVDEKLGVVGGTEEEEEEEDTTPTSPDSSIAGMGSLTPPSPCPDLTSAIESFQQIRFNYDQLAKGSGALDFWSDAYPLQARLVLAHIVEAFAQLGCDLMTLNPGDPLPELHGVLPRHTRLIQQFFRALKDGKLITGQPGDFKRTATPLDKTPASTIYDEILSLHPQHANVNKMVQIVGSKLAPCLKGDLDGLQVVFGSRETKKTLEDIYEFWPLARTPTLVLGDFLVKAFTTSGIDSGAFRILEIGGGTGGTTRYLIDHLRSHGIKYEYVFTDISVSLVAAAKKHFKAKGIDQGMRFEVLDVEKVPEEYNSAFHVIISSNCIHATRDLSLSLKNIKGMLRDDGVLTLIEITQNQFWLDIVFGLLEGWWLFSDGRSHALVSETHWEKEMLAAGFTEVLWSDGQSQESKTVRVIAAFSSGKATPIQPKKTPVTTIKATLETVVYKKLGDLEIHADIYYPLSPLETKKLPIALMIHGGSHVIFSRKDIRPPQTRLLLEQGYLPVSLDHRLCPEVSLSQGPMVDVCDALNWARTVLPTLKPNYQIDGDLVVVVGWSSGGHLAMSLGWTAPQRGLRPPEAILAFYCPTDYLDPWWQSPIQPIGAPDTGIKYDILEAIQDEPITNYGIVGAWEPLSDPRMLTDPRCRIVAHINWKAQTLPVIIGGLPSRSKAVEKGKDWNKLAQPSEEEIKKVSPREQIEKGGYKTPTFLVHGTADDLIPWEQSQGTYEVLKRKGVESELVLVEGAPHICDVSSDGNSEGWKAVLKGYEFLKRTEDFNFFTAHLITSPNSACTNISTAYTLNPLQLTTKCIDTENTANPQSQDAATNFATMKPTGMLQERLCLSGAECMSVILPLSVPPKD</sequence>
<dbReference type="Gene3D" id="3.40.47.10">
    <property type="match status" value="1"/>
</dbReference>
<dbReference type="SUPFAM" id="SSF53901">
    <property type="entry name" value="Thiolase-like"/>
    <property type="match status" value="1"/>
</dbReference>
<dbReference type="PROSITE" id="PS52004">
    <property type="entry name" value="KS3_2"/>
    <property type="match status" value="1"/>
</dbReference>
<dbReference type="Pfam" id="PF08242">
    <property type="entry name" value="Methyltransf_12"/>
    <property type="match status" value="1"/>
</dbReference>
<feature type="domain" description="Ketosynthase family 3 (KS3)" evidence="10">
    <location>
        <begin position="380"/>
        <end position="798"/>
    </location>
</feature>
<dbReference type="Pfam" id="PF18558">
    <property type="entry name" value="HTH_51"/>
    <property type="match status" value="1"/>
</dbReference>
<feature type="active site" description="Proton donor; for dehydratase activity" evidence="7">
    <location>
        <position position="1488"/>
    </location>
</feature>
<dbReference type="InterPro" id="IPR049900">
    <property type="entry name" value="PKS_mFAS_DH"/>
</dbReference>
<evidence type="ECO:0008006" key="14">
    <source>
        <dbReference type="Google" id="ProtNLM"/>
    </source>
</evidence>
<dbReference type="Proteomes" id="UP001301958">
    <property type="component" value="Unassembled WGS sequence"/>
</dbReference>
<feature type="domain" description="Carrier" evidence="9">
    <location>
        <begin position="1599"/>
        <end position="1676"/>
    </location>
</feature>
<feature type="region of interest" description="C-terminal hotdog fold" evidence="7">
    <location>
        <begin position="1426"/>
        <end position="1580"/>
    </location>
</feature>
<keyword evidence="4" id="KW-0489">Methyltransferase</keyword>
<dbReference type="Pfam" id="PF20434">
    <property type="entry name" value="BD-FAE"/>
    <property type="match status" value="1"/>
</dbReference>
<dbReference type="SMART" id="SM00823">
    <property type="entry name" value="PKS_PP"/>
    <property type="match status" value="1"/>
</dbReference>
<dbReference type="Pfam" id="PF00326">
    <property type="entry name" value="Peptidase_S9"/>
    <property type="match status" value="1"/>
</dbReference>
<protein>
    <recommendedName>
        <fullName evidence="14">Polyketide synthase</fullName>
    </recommendedName>
</protein>
<dbReference type="GO" id="GO:0006633">
    <property type="term" value="P:fatty acid biosynthetic process"/>
    <property type="evidence" value="ECO:0007669"/>
    <property type="project" value="InterPro"/>
</dbReference>
<dbReference type="SUPFAM" id="SSF52151">
    <property type="entry name" value="FabD/lysophospholipase-like"/>
    <property type="match status" value="1"/>
</dbReference>
<feature type="region of interest" description="Disordered" evidence="8">
    <location>
        <begin position="1679"/>
        <end position="1707"/>
    </location>
</feature>
<keyword evidence="13" id="KW-1185">Reference proteome</keyword>
<reference evidence="12" key="2">
    <citation type="submission" date="2023-05" db="EMBL/GenBank/DDBJ databases">
        <authorList>
            <consortium name="Lawrence Berkeley National Laboratory"/>
            <person name="Steindorff A."/>
            <person name="Hensen N."/>
            <person name="Bonometti L."/>
            <person name="Westerberg I."/>
            <person name="Brannstrom I.O."/>
            <person name="Guillou S."/>
            <person name="Cros-Aarteil S."/>
            <person name="Calhoun S."/>
            <person name="Haridas S."/>
            <person name="Kuo A."/>
            <person name="Mondo S."/>
            <person name="Pangilinan J."/>
            <person name="Riley R."/>
            <person name="Labutti K."/>
            <person name="Andreopoulos B."/>
            <person name="Lipzen A."/>
            <person name="Chen C."/>
            <person name="Yanf M."/>
            <person name="Daum C."/>
            <person name="Ng V."/>
            <person name="Clum A."/>
            <person name="Ohm R."/>
            <person name="Martin F."/>
            <person name="Silar P."/>
            <person name="Natvig D."/>
            <person name="Lalanne C."/>
            <person name="Gautier V."/>
            <person name="Ament-Velasquez S.L."/>
            <person name="Kruys A."/>
            <person name="Hutchinson M.I."/>
            <person name="Powell A.J."/>
            <person name="Barry K."/>
            <person name="Miller A.N."/>
            <person name="Grigoriev I.V."/>
            <person name="Debuchy R."/>
            <person name="Gladieux P."/>
            <person name="Thoren M.H."/>
            <person name="Johannesson H."/>
        </authorList>
    </citation>
    <scope>NUCLEOTIDE SEQUENCE</scope>
    <source>
        <strain evidence="12">CBS 990.96</strain>
    </source>
</reference>
<dbReference type="SUPFAM" id="SSF53474">
    <property type="entry name" value="alpha/beta-Hydrolases"/>
    <property type="match status" value="1"/>
</dbReference>
<dbReference type="InterPro" id="IPR001227">
    <property type="entry name" value="Ac_transferase_dom_sf"/>
</dbReference>
<keyword evidence="2" id="KW-0596">Phosphopantetheine</keyword>
<dbReference type="GO" id="GO:0044550">
    <property type="term" value="P:secondary metabolite biosynthetic process"/>
    <property type="evidence" value="ECO:0007669"/>
    <property type="project" value="TreeGrafter"/>
</dbReference>
<dbReference type="SUPFAM" id="SSF53335">
    <property type="entry name" value="S-adenosyl-L-methionine-dependent methyltransferases"/>
    <property type="match status" value="1"/>
</dbReference>
<proteinExistence type="predicted"/>
<dbReference type="GO" id="GO:0031177">
    <property type="term" value="F:phosphopantetheine binding"/>
    <property type="evidence" value="ECO:0007669"/>
    <property type="project" value="InterPro"/>
</dbReference>
<dbReference type="InterPro" id="IPR009081">
    <property type="entry name" value="PP-bd_ACP"/>
</dbReference>
<dbReference type="InterPro" id="IPR050091">
    <property type="entry name" value="PKS_NRPS_Biosynth_Enz"/>
</dbReference>
<dbReference type="PROSITE" id="PS50075">
    <property type="entry name" value="CARRIER"/>
    <property type="match status" value="1"/>
</dbReference>
<evidence type="ECO:0000256" key="1">
    <source>
        <dbReference type="ARBA" id="ARBA00004721"/>
    </source>
</evidence>
<organism evidence="12 13">
    <name type="scientific">Podospora fimiseda</name>
    <dbReference type="NCBI Taxonomy" id="252190"/>
    <lineage>
        <taxon>Eukaryota</taxon>
        <taxon>Fungi</taxon>
        <taxon>Dikarya</taxon>
        <taxon>Ascomycota</taxon>
        <taxon>Pezizomycotina</taxon>
        <taxon>Sordariomycetes</taxon>
        <taxon>Sordariomycetidae</taxon>
        <taxon>Sordariales</taxon>
        <taxon>Podosporaceae</taxon>
        <taxon>Podospora</taxon>
    </lineage>
</organism>
<dbReference type="Gene3D" id="1.10.1200.10">
    <property type="entry name" value="ACP-like"/>
    <property type="match status" value="1"/>
</dbReference>
<evidence type="ECO:0000259" key="10">
    <source>
        <dbReference type="PROSITE" id="PS52004"/>
    </source>
</evidence>
<feature type="active site" description="Proton acceptor; for dehydratase activity" evidence="7">
    <location>
        <position position="1302"/>
    </location>
</feature>
<dbReference type="Pfam" id="PF00550">
    <property type="entry name" value="PP-binding"/>
    <property type="match status" value="1"/>
</dbReference>
<comment type="pathway">
    <text evidence="1">Secondary metabolite biosynthesis; terpenoid biosynthesis.</text>
</comment>
<dbReference type="InterPro" id="IPR014043">
    <property type="entry name" value="Acyl_transferase_dom"/>
</dbReference>
<evidence type="ECO:0000256" key="5">
    <source>
        <dbReference type="ARBA" id="ARBA00022679"/>
    </source>
</evidence>
<evidence type="ECO:0000259" key="11">
    <source>
        <dbReference type="PROSITE" id="PS52019"/>
    </source>
</evidence>
<feature type="region of interest" description="N-terminal hotdog fold" evidence="7">
    <location>
        <begin position="1271"/>
        <end position="1408"/>
    </location>
</feature>
<dbReference type="InterPro" id="IPR001375">
    <property type="entry name" value="Peptidase_S9_cat"/>
</dbReference>
<dbReference type="PROSITE" id="PS00606">
    <property type="entry name" value="KS3_1"/>
    <property type="match status" value="1"/>
</dbReference>
<dbReference type="SUPFAM" id="SSF47336">
    <property type="entry name" value="ACP-like"/>
    <property type="match status" value="1"/>
</dbReference>
<keyword evidence="3" id="KW-0597">Phosphoprotein</keyword>
<dbReference type="PROSITE" id="PS00012">
    <property type="entry name" value="PHOSPHOPANTETHEINE"/>
    <property type="match status" value="1"/>
</dbReference>
<dbReference type="EMBL" id="MU865556">
    <property type="protein sequence ID" value="KAK4221363.1"/>
    <property type="molecule type" value="Genomic_DNA"/>
</dbReference>
<evidence type="ECO:0000256" key="7">
    <source>
        <dbReference type="PROSITE-ProRule" id="PRU01363"/>
    </source>
</evidence>
<dbReference type="GO" id="GO:0006508">
    <property type="term" value="P:proteolysis"/>
    <property type="evidence" value="ECO:0007669"/>
    <property type="project" value="InterPro"/>
</dbReference>
<dbReference type="Pfam" id="PF02801">
    <property type="entry name" value="Ketoacyl-synt_C"/>
    <property type="match status" value="1"/>
</dbReference>
<dbReference type="InterPro" id="IPR014030">
    <property type="entry name" value="Ketoacyl_synth_N"/>
</dbReference>
<feature type="compositionally biased region" description="Acidic residues" evidence="8">
    <location>
        <begin position="1682"/>
        <end position="1691"/>
    </location>
</feature>
<dbReference type="InterPro" id="IPR020841">
    <property type="entry name" value="PKS_Beta-ketoAc_synthase_dom"/>
</dbReference>
<evidence type="ECO:0000313" key="12">
    <source>
        <dbReference type="EMBL" id="KAK4221363.1"/>
    </source>
</evidence>